<accession>A0A260YNU0</accession>
<keyword evidence="2" id="KW-1185">Reference proteome</keyword>
<feature type="non-terminal residue" evidence="1">
    <location>
        <position position="1"/>
    </location>
</feature>
<dbReference type="eggNOG" id="KOG3358">
    <property type="taxonomic scope" value="Eukaryota"/>
</dbReference>
<gene>
    <name evidence="1" type="ORF">FL82_12786</name>
</gene>
<dbReference type="STRING" id="31234.E3MGH4"/>
<protein>
    <submittedName>
        <fullName evidence="1">Uncharacterized protein</fullName>
    </submittedName>
</protein>
<sequence>MSKFVFLLGVPLLLSSSVIYAEDDFVTCYSVLKLMNANDGSRLHSHDVKYGSGSGQQSVTAVKNSDDINSHWQIFPALNEECNRGDVIKCGDKIRLKHLTTGTFLHSHHFTAPLSKQHQEVSAFGSESESDTGDDWTVICNGDEWVESEQFKLRHVVTGSYLSLSGQQFGRPIHGQREVVGSDSITGGSAWKVAEGIYIKHQQKDL</sequence>
<evidence type="ECO:0000313" key="2">
    <source>
        <dbReference type="Proteomes" id="UP000216624"/>
    </source>
</evidence>
<dbReference type="EMBL" id="NMWX01000912">
    <property type="protein sequence ID" value="OZF74789.1"/>
    <property type="molecule type" value="Genomic_DNA"/>
</dbReference>
<dbReference type="CDD" id="cd23293">
    <property type="entry name" value="beta-trefoil_MIR_SDF2_meta"/>
    <property type="match status" value="1"/>
</dbReference>
<dbReference type="PANTHER" id="PTHR46809">
    <property type="entry name" value="STROMAL CELL-DERIVED FACTOR 2-LIKE PROTEIN"/>
    <property type="match status" value="1"/>
</dbReference>
<dbReference type="Proteomes" id="UP000216624">
    <property type="component" value="Unassembled WGS sequence"/>
</dbReference>
<dbReference type="CTD" id="9809407"/>
<organism evidence="1 2">
    <name type="scientific">Caenorhabditis remanei</name>
    <name type="common">Caenorhabditis vulgaris</name>
    <dbReference type="NCBI Taxonomy" id="31234"/>
    <lineage>
        <taxon>Eukaryota</taxon>
        <taxon>Metazoa</taxon>
        <taxon>Ecdysozoa</taxon>
        <taxon>Nematoda</taxon>
        <taxon>Chromadorea</taxon>
        <taxon>Rhabditida</taxon>
        <taxon>Rhabditina</taxon>
        <taxon>Rhabditomorpha</taxon>
        <taxon>Rhabditoidea</taxon>
        <taxon>Rhabditidae</taxon>
        <taxon>Peloderinae</taxon>
        <taxon>Caenorhabditis</taxon>
    </lineage>
</organism>
<dbReference type="SUPFAM" id="SSF82109">
    <property type="entry name" value="MIR domain"/>
    <property type="match status" value="1"/>
</dbReference>
<dbReference type="KEGG" id="crq:GCK72_002259"/>
<dbReference type="HOGENOM" id="CLU_078126_0_0_1"/>
<dbReference type="OMA" id="NYWRAME"/>
<dbReference type="InterPro" id="IPR036300">
    <property type="entry name" value="MIR_dom_sf"/>
</dbReference>
<dbReference type="PROSITE" id="PS50919">
    <property type="entry name" value="MIR"/>
    <property type="match status" value="3"/>
</dbReference>
<dbReference type="OrthoDB" id="5588846at2759"/>
<dbReference type="InterPro" id="IPR016093">
    <property type="entry name" value="MIR_motif"/>
</dbReference>
<dbReference type="SMART" id="SM00472">
    <property type="entry name" value="MIR"/>
    <property type="match status" value="3"/>
</dbReference>
<proteinExistence type="predicted"/>
<evidence type="ECO:0000313" key="1">
    <source>
        <dbReference type="EMBL" id="OZF74789.1"/>
    </source>
</evidence>
<comment type="caution">
    <text evidence="1">The sequence shown here is derived from an EMBL/GenBank/DDBJ whole genome shotgun (WGS) entry which is preliminary data.</text>
</comment>
<reference evidence="1" key="1">
    <citation type="submission" date="2017-08" db="EMBL/GenBank/DDBJ databases">
        <authorList>
            <person name="de Groot N.N."/>
        </authorList>
    </citation>
    <scope>NUCLEOTIDE SEQUENCE [LARGE SCALE GENOMIC DNA]</scope>
    <source>
        <strain evidence="1">PX439</strain>
    </source>
</reference>
<dbReference type="Pfam" id="PF02815">
    <property type="entry name" value="MIR"/>
    <property type="match status" value="1"/>
</dbReference>
<dbReference type="Gene3D" id="2.80.10.50">
    <property type="match status" value="1"/>
</dbReference>
<dbReference type="PANTHER" id="PTHR46809:SF2">
    <property type="entry name" value="GH21273P"/>
    <property type="match status" value="1"/>
</dbReference>
<name>A0A260YNU0_CAERE</name>